<dbReference type="EMBL" id="JBHULH010000001">
    <property type="protein sequence ID" value="MFD2565897.1"/>
    <property type="molecule type" value="Genomic_DNA"/>
</dbReference>
<proteinExistence type="predicted"/>
<dbReference type="Proteomes" id="UP001597508">
    <property type="component" value="Unassembled WGS sequence"/>
</dbReference>
<organism evidence="2 3">
    <name type="scientific">Pseudotenacibaculum haliotis</name>
    <dbReference type="NCBI Taxonomy" id="1862138"/>
    <lineage>
        <taxon>Bacteria</taxon>
        <taxon>Pseudomonadati</taxon>
        <taxon>Bacteroidota</taxon>
        <taxon>Flavobacteriia</taxon>
        <taxon>Flavobacteriales</taxon>
        <taxon>Flavobacteriaceae</taxon>
        <taxon>Pseudotenacibaculum</taxon>
    </lineage>
</organism>
<evidence type="ECO:0000259" key="1">
    <source>
        <dbReference type="Pfam" id="PF03432"/>
    </source>
</evidence>
<accession>A0ABW5LR91</accession>
<evidence type="ECO:0000313" key="3">
    <source>
        <dbReference type="Proteomes" id="UP001597508"/>
    </source>
</evidence>
<sequence length="169" mass="19964">MKKLLDYCFAPEKTMDKQCGREAVLVKRHIRGYDTKRWVDAFKRNDENRSFTHKNRVVLRHEIVAFSPEDNHKITVDMLEEIGAWYLRNRSESIGVCAVHWEESIHLHFVIAGVGLDGKSTRISRGNFKAFKIRLQEYQKQRFPELSHSIVEHSKKKPSRFALRRKKSI</sequence>
<reference evidence="3" key="1">
    <citation type="journal article" date="2019" name="Int. J. Syst. Evol. Microbiol.">
        <title>The Global Catalogue of Microorganisms (GCM) 10K type strain sequencing project: providing services to taxonomists for standard genome sequencing and annotation.</title>
        <authorList>
            <consortium name="The Broad Institute Genomics Platform"/>
            <consortium name="The Broad Institute Genome Sequencing Center for Infectious Disease"/>
            <person name="Wu L."/>
            <person name="Ma J."/>
        </authorList>
    </citation>
    <scope>NUCLEOTIDE SEQUENCE [LARGE SCALE GENOMIC DNA]</scope>
    <source>
        <strain evidence="3">KCTC 52127</strain>
    </source>
</reference>
<protein>
    <submittedName>
        <fullName evidence="2">Relaxase/mobilization nuclease domain-containing protein</fullName>
    </submittedName>
</protein>
<comment type="caution">
    <text evidence="2">The sequence shown here is derived from an EMBL/GenBank/DDBJ whole genome shotgun (WGS) entry which is preliminary data.</text>
</comment>
<feature type="domain" description="MobA/VirD2-like nuclease" evidence="1">
    <location>
        <begin position="20"/>
        <end position="136"/>
    </location>
</feature>
<evidence type="ECO:0000313" key="2">
    <source>
        <dbReference type="EMBL" id="MFD2565897.1"/>
    </source>
</evidence>
<name>A0ABW5LR91_9FLAO</name>
<dbReference type="RefSeq" id="WP_379664622.1">
    <property type="nucleotide sequence ID" value="NZ_JBHULH010000001.1"/>
</dbReference>
<gene>
    <name evidence="2" type="ORF">ACFSRZ_00860</name>
</gene>
<dbReference type="Pfam" id="PF03432">
    <property type="entry name" value="Relaxase"/>
    <property type="match status" value="1"/>
</dbReference>
<keyword evidence="3" id="KW-1185">Reference proteome</keyword>
<dbReference type="InterPro" id="IPR005094">
    <property type="entry name" value="Endonuclease_MobA/VirD2"/>
</dbReference>